<keyword evidence="3" id="KW-1185">Reference proteome</keyword>
<reference evidence="2 3" key="1">
    <citation type="journal article" date="2014" name="Int. J. Syst. Evol. Microbiol.">
        <title>Complete genome sequence of Corynebacterium casei LMG S-19264T (=DSM 44701T), isolated from a smear-ripened cheese.</title>
        <authorList>
            <consortium name="US DOE Joint Genome Institute (JGI-PGF)"/>
            <person name="Walter F."/>
            <person name="Albersmeier A."/>
            <person name="Kalinowski J."/>
            <person name="Ruckert C."/>
        </authorList>
    </citation>
    <scope>NUCLEOTIDE SEQUENCE [LARGE SCALE GENOMIC DNA]</scope>
    <source>
        <strain evidence="2 3">CGMCC 4.7111</strain>
    </source>
</reference>
<keyword evidence="2" id="KW-0808">Transferase</keyword>
<name>A0A917Y251_9ACTN</name>
<evidence type="ECO:0000313" key="2">
    <source>
        <dbReference type="EMBL" id="GGN61986.1"/>
    </source>
</evidence>
<proteinExistence type="predicted"/>
<dbReference type="AlphaFoldDB" id="A0A917Y251"/>
<dbReference type="InterPro" id="IPR029063">
    <property type="entry name" value="SAM-dependent_MTases_sf"/>
</dbReference>
<dbReference type="CDD" id="cd02440">
    <property type="entry name" value="AdoMet_MTases"/>
    <property type="match status" value="1"/>
</dbReference>
<evidence type="ECO:0000313" key="3">
    <source>
        <dbReference type="Proteomes" id="UP000600365"/>
    </source>
</evidence>
<feature type="domain" description="Methyltransferase type 12" evidence="1">
    <location>
        <begin position="75"/>
        <end position="171"/>
    </location>
</feature>
<accession>A0A917Y251</accession>
<dbReference type="Proteomes" id="UP000600365">
    <property type="component" value="Unassembled WGS sequence"/>
</dbReference>
<protein>
    <submittedName>
        <fullName evidence="2">Methyltransferase</fullName>
    </submittedName>
</protein>
<dbReference type="SUPFAM" id="SSF53335">
    <property type="entry name" value="S-adenosyl-L-methionine-dependent methyltransferases"/>
    <property type="match status" value="1"/>
</dbReference>
<comment type="caution">
    <text evidence="2">The sequence shown here is derived from an EMBL/GenBank/DDBJ whole genome shotgun (WGS) entry which is preliminary data.</text>
</comment>
<dbReference type="InterPro" id="IPR013217">
    <property type="entry name" value="Methyltransf_12"/>
</dbReference>
<evidence type="ECO:0000259" key="1">
    <source>
        <dbReference type="Pfam" id="PF08242"/>
    </source>
</evidence>
<dbReference type="GO" id="GO:0032259">
    <property type="term" value="P:methylation"/>
    <property type="evidence" value="ECO:0007669"/>
    <property type="project" value="UniProtKB-KW"/>
</dbReference>
<dbReference type="Gene3D" id="3.40.50.150">
    <property type="entry name" value="Vaccinia Virus protein VP39"/>
    <property type="match status" value="1"/>
</dbReference>
<dbReference type="EMBL" id="BMMM01000004">
    <property type="protein sequence ID" value="GGN61986.1"/>
    <property type="molecule type" value="Genomic_DNA"/>
</dbReference>
<dbReference type="Pfam" id="PF08242">
    <property type="entry name" value="Methyltransf_12"/>
    <property type="match status" value="1"/>
</dbReference>
<gene>
    <name evidence="2" type="ORF">GCM10011579_028710</name>
</gene>
<organism evidence="2 3">
    <name type="scientific">Streptomyces albiflavescens</name>
    <dbReference type="NCBI Taxonomy" id="1623582"/>
    <lineage>
        <taxon>Bacteria</taxon>
        <taxon>Bacillati</taxon>
        <taxon>Actinomycetota</taxon>
        <taxon>Actinomycetes</taxon>
        <taxon>Kitasatosporales</taxon>
        <taxon>Streptomycetaceae</taxon>
        <taxon>Streptomyces</taxon>
    </lineage>
</organism>
<dbReference type="GO" id="GO:0008168">
    <property type="term" value="F:methyltransferase activity"/>
    <property type="evidence" value="ECO:0007669"/>
    <property type="project" value="UniProtKB-KW"/>
</dbReference>
<keyword evidence="2" id="KW-0489">Methyltransferase</keyword>
<sequence length="302" mass="34096">MRRCFDNRMTEASGGLAPAHQDMMRVNELNWDARTSVHIASRYYGLEEGKAPDPSRWFAPFEWDDLGELKDLDVLHLQCHLGTETIAFAQRGARTVGLDISGDAIDAARDLATRAAIPVEYVHANVYDAPRALEGRQFDIIYTGKGALYYLPDLNAWAKAITQLLRPGGKLYIAEFHPLLNALRPRPHDGDGPDLVGHHYEAEELVIGHDYLANGTIQRESTHTYTDGPALEGSTEFFEWMHGLDDVINAVIGAGLRVEALRETHQLPWRRWHRMESTPDGWWQLPANEPRIPLLYALLARK</sequence>